<feature type="signal peptide" evidence="3">
    <location>
        <begin position="1"/>
        <end position="21"/>
    </location>
</feature>
<evidence type="ECO:0000256" key="2">
    <source>
        <dbReference type="SAM" id="Phobius"/>
    </source>
</evidence>
<evidence type="ECO:0000313" key="5">
    <source>
        <dbReference type="Proteomes" id="UP001337655"/>
    </source>
</evidence>
<evidence type="ECO:0000313" key="4">
    <source>
        <dbReference type="EMBL" id="KAK5164879.1"/>
    </source>
</evidence>
<dbReference type="AlphaFoldDB" id="A0AAV9P1D7"/>
<comment type="caution">
    <text evidence="4">The sequence shown here is derived from an EMBL/GenBank/DDBJ whole genome shotgun (WGS) entry which is preliminary data.</text>
</comment>
<protein>
    <submittedName>
        <fullName evidence="4">Uncharacterized protein</fullName>
    </submittedName>
</protein>
<name>A0AAV9P1D7_9PEZI</name>
<keyword evidence="2" id="KW-0812">Transmembrane</keyword>
<dbReference type="EMBL" id="JAVRRT010000018">
    <property type="protein sequence ID" value="KAK5164879.1"/>
    <property type="molecule type" value="Genomic_DNA"/>
</dbReference>
<feature type="compositionally biased region" description="Low complexity" evidence="1">
    <location>
        <begin position="184"/>
        <end position="198"/>
    </location>
</feature>
<feature type="chain" id="PRO_5043631275" evidence="3">
    <location>
        <begin position="22"/>
        <end position="208"/>
    </location>
</feature>
<evidence type="ECO:0000256" key="1">
    <source>
        <dbReference type="SAM" id="MobiDB-lite"/>
    </source>
</evidence>
<keyword evidence="3" id="KW-0732">Signal</keyword>
<organism evidence="4 5">
    <name type="scientific">Saxophila tyrrhenica</name>
    <dbReference type="NCBI Taxonomy" id="1690608"/>
    <lineage>
        <taxon>Eukaryota</taxon>
        <taxon>Fungi</taxon>
        <taxon>Dikarya</taxon>
        <taxon>Ascomycota</taxon>
        <taxon>Pezizomycotina</taxon>
        <taxon>Dothideomycetes</taxon>
        <taxon>Dothideomycetidae</taxon>
        <taxon>Mycosphaerellales</taxon>
        <taxon>Extremaceae</taxon>
        <taxon>Saxophila</taxon>
    </lineage>
</organism>
<dbReference type="RefSeq" id="XP_064655075.1">
    <property type="nucleotide sequence ID" value="XM_064806770.1"/>
</dbReference>
<accession>A0AAV9P1D7</accession>
<keyword evidence="2" id="KW-1133">Transmembrane helix</keyword>
<gene>
    <name evidence="4" type="ORF">LTR77_009543</name>
</gene>
<dbReference type="GeneID" id="89930874"/>
<keyword evidence="2" id="KW-0472">Membrane</keyword>
<feature type="region of interest" description="Disordered" evidence="1">
    <location>
        <begin position="113"/>
        <end position="134"/>
    </location>
</feature>
<evidence type="ECO:0000256" key="3">
    <source>
        <dbReference type="SAM" id="SignalP"/>
    </source>
</evidence>
<sequence length="208" mass="22383">MFRPPHAILTLLLCLIPSSLANSMATTTTNPYATHTLLKRQSSLFYVSSSSTPTANDSAPGGSSNNTNTDNSGGLVNYYFGFLALILCAVGLCIFLILRRRYRMRALYLGRQQAGPQGNFGGERPDGGWTNWNPERRHEWGGRWGHADASREEGLNEYGEAPPAYVPKTSLEEREDYSATQTEGSAGQGQSAAAGGSSPHPPERAAGS</sequence>
<feature type="region of interest" description="Disordered" evidence="1">
    <location>
        <begin position="151"/>
        <end position="208"/>
    </location>
</feature>
<keyword evidence="5" id="KW-1185">Reference proteome</keyword>
<proteinExistence type="predicted"/>
<reference evidence="4 5" key="1">
    <citation type="submission" date="2023-08" db="EMBL/GenBank/DDBJ databases">
        <title>Black Yeasts Isolated from many extreme environments.</title>
        <authorList>
            <person name="Coleine C."/>
            <person name="Stajich J.E."/>
            <person name="Selbmann L."/>
        </authorList>
    </citation>
    <scope>NUCLEOTIDE SEQUENCE [LARGE SCALE GENOMIC DNA]</scope>
    <source>
        <strain evidence="4 5">CCFEE 5935</strain>
    </source>
</reference>
<dbReference type="Proteomes" id="UP001337655">
    <property type="component" value="Unassembled WGS sequence"/>
</dbReference>
<feature type="transmembrane region" description="Helical" evidence="2">
    <location>
        <begin position="78"/>
        <end position="98"/>
    </location>
</feature>